<dbReference type="InterPro" id="IPR036396">
    <property type="entry name" value="Cyt_P450_sf"/>
</dbReference>
<dbReference type="PRINTS" id="PR00385">
    <property type="entry name" value="P450"/>
</dbReference>
<keyword evidence="5 7" id="KW-0408">Iron</keyword>
<dbReference type="GO" id="GO:0004508">
    <property type="term" value="F:steroid 17-alpha-monooxygenase activity"/>
    <property type="evidence" value="ECO:0007669"/>
    <property type="project" value="TreeGrafter"/>
</dbReference>
<evidence type="ECO:0000256" key="1">
    <source>
        <dbReference type="ARBA" id="ARBA00010617"/>
    </source>
</evidence>
<proteinExistence type="inferred from homology"/>
<reference evidence="9" key="1">
    <citation type="submission" date="2025-08" db="UniProtKB">
        <authorList>
            <consortium name="Ensembl"/>
        </authorList>
    </citation>
    <scope>IDENTIFICATION</scope>
</reference>
<evidence type="ECO:0000256" key="4">
    <source>
        <dbReference type="ARBA" id="ARBA00023002"/>
    </source>
</evidence>
<dbReference type="InterPro" id="IPR001128">
    <property type="entry name" value="Cyt_P450"/>
</dbReference>
<evidence type="ECO:0000256" key="6">
    <source>
        <dbReference type="ARBA" id="ARBA00023033"/>
    </source>
</evidence>
<feature type="binding site" description="axial binding residue" evidence="7">
    <location>
        <position position="180"/>
    </location>
    <ligand>
        <name>heme</name>
        <dbReference type="ChEBI" id="CHEBI:30413"/>
    </ligand>
    <ligandPart>
        <name>Fe</name>
        <dbReference type="ChEBI" id="CHEBI:18248"/>
    </ligandPart>
</feature>
<dbReference type="Proteomes" id="UP000472270">
    <property type="component" value="Unassembled WGS sequence"/>
</dbReference>
<dbReference type="InterPro" id="IPR002401">
    <property type="entry name" value="Cyt_P450_E_grp-I"/>
</dbReference>
<organism evidence="9 10">
    <name type="scientific">Sinocyclocheilus rhinocerous</name>
    <dbReference type="NCBI Taxonomy" id="307959"/>
    <lineage>
        <taxon>Eukaryota</taxon>
        <taxon>Metazoa</taxon>
        <taxon>Chordata</taxon>
        <taxon>Craniata</taxon>
        <taxon>Vertebrata</taxon>
        <taxon>Euteleostomi</taxon>
        <taxon>Actinopterygii</taxon>
        <taxon>Neopterygii</taxon>
        <taxon>Teleostei</taxon>
        <taxon>Ostariophysi</taxon>
        <taxon>Cypriniformes</taxon>
        <taxon>Cyprinidae</taxon>
        <taxon>Cyprininae</taxon>
        <taxon>Sinocyclocheilus</taxon>
    </lineage>
</organism>
<keyword evidence="4 8" id="KW-0560">Oxidoreductase</keyword>
<sequence>LFKIFFVFVQNCTRDITDALIAMCEDRQEDEGTAMLSNSQIIHSVIDIFGAGFDTIITGLQWSLLYLIKFPDIQAKILQEIDNQVVNMPYTEAFIYEVFRHASYVPFTIPHCTTDNITLNGYFIPKDTCVFINQYQVNHDIDIWGDAEAFRPERSLTLSGHLNKNLTEKVMIFGIGVRRCLGDSFARLEMFVFLTTLLHRLHIENVPEQRLDLSSTFGLTMKPKPFRIKISTRN</sequence>
<dbReference type="PANTHER" id="PTHR24289:SF22">
    <property type="entry name" value="CYTOCHROME P450 1A"/>
    <property type="match status" value="1"/>
</dbReference>
<evidence type="ECO:0000256" key="2">
    <source>
        <dbReference type="ARBA" id="ARBA00022617"/>
    </source>
</evidence>
<keyword evidence="6 8" id="KW-0503">Monooxygenase</keyword>
<keyword evidence="3 7" id="KW-0479">Metal-binding</keyword>
<comment type="cofactor">
    <cofactor evidence="7">
        <name>heme</name>
        <dbReference type="ChEBI" id="CHEBI:30413"/>
    </cofactor>
</comment>
<dbReference type="PRINTS" id="PR00463">
    <property type="entry name" value="EP450I"/>
</dbReference>
<evidence type="ECO:0000256" key="5">
    <source>
        <dbReference type="ARBA" id="ARBA00023004"/>
    </source>
</evidence>
<keyword evidence="2 7" id="KW-0349">Heme</keyword>
<comment type="similarity">
    <text evidence="1 8">Belongs to the cytochrome P450 family.</text>
</comment>
<dbReference type="Gene3D" id="1.10.630.10">
    <property type="entry name" value="Cytochrome P450"/>
    <property type="match status" value="1"/>
</dbReference>
<protein>
    <submittedName>
        <fullName evidence="9">Cytochrome P450, family 1, subfamily D, polypeptide 1</fullName>
    </submittedName>
</protein>
<dbReference type="SUPFAM" id="SSF48264">
    <property type="entry name" value="Cytochrome P450"/>
    <property type="match status" value="1"/>
</dbReference>
<name>A0A673M3D2_9TELE</name>
<keyword evidence="10" id="KW-1185">Reference proteome</keyword>
<dbReference type="GO" id="GO:0042448">
    <property type="term" value="P:progesterone metabolic process"/>
    <property type="evidence" value="ECO:0007669"/>
    <property type="project" value="TreeGrafter"/>
</dbReference>
<accession>A0A673M3D2</accession>
<evidence type="ECO:0000256" key="8">
    <source>
        <dbReference type="RuleBase" id="RU000461"/>
    </source>
</evidence>
<dbReference type="InterPro" id="IPR017972">
    <property type="entry name" value="Cyt_P450_CS"/>
</dbReference>
<dbReference type="PANTHER" id="PTHR24289">
    <property type="entry name" value="STEROID 17-ALPHA-HYDROXYLASE/17,20 LYASE"/>
    <property type="match status" value="1"/>
</dbReference>
<dbReference type="Pfam" id="PF00067">
    <property type="entry name" value="p450"/>
    <property type="match status" value="1"/>
</dbReference>
<evidence type="ECO:0000313" key="9">
    <source>
        <dbReference type="Ensembl" id="ENSSRHP00000085081.1"/>
    </source>
</evidence>
<evidence type="ECO:0000256" key="3">
    <source>
        <dbReference type="ARBA" id="ARBA00022723"/>
    </source>
</evidence>
<dbReference type="PROSITE" id="PS00086">
    <property type="entry name" value="CYTOCHROME_P450"/>
    <property type="match status" value="1"/>
</dbReference>
<reference evidence="9" key="2">
    <citation type="submission" date="2025-09" db="UniProtKB">
        <authorList>
            <consortium name="Ensembl"/>
        </authorList>
    </citation>
    <scope>IDENTIFICATION</scope>
</reference>
<dbReference type="GO" id="GO:0042446">
    <property type="term" value="P:hormone biosynthetic process"/>
    <property type="evidence" value="ECO:0007669"/>
    <property type="project" value="TreeGrafter"/>
</dbReference>
<dbReference type="Ensembl" id="ENSSRHT00000087383.1">
    <property type="protein sequence ID" value="ENSSRHP00000085081.1"/>
    <property type="gene ID" value="ENSSRHG00000042108.1"/>
</dbReference>
<dbReference type="GO" id="GO:0005506">
    <property type="term" value="F:iron ion binding"/>
    <property type="evidence" value="ECO:0007669"/>
    <property type="project" value="InterPro"/>
</dbReference>
<evidence type="ECO:0000256" key="7">
    <source>
        <dbReference type="PIRSR" id="PIRSR602401-1"/>
    </source>
</evidence>
<dbReference type="GO" id="GO:0020037">
    <property type="term" value="F:heme binding"/>
    <property type="evidence" value="ECO:0007669"/>
    <property type="project" value="InterPro"/>
</dbReference>
<dbReference type="AlphaFoldDB" id="A0A673M3D2"/>
<evidence type="ECO:0000313" key="10">
    <source>
        <dbReference type="Proteomes" id="UP000472270"/>
    </source>
</evidence>